<organism evidence="2 3">
    <name type="scientific">Setaria italica</name>
    <name type="common">Foxtail millet</name>
    <name type="synonym">Panicum italicum</name>
    <dbReference type="NCBI Taxonomy" id="4555"/>
    <lineage>
        <taxon>Eukaryota</taxon>
        <taxon>Viridiplantae</taxon>
        <taxon>Streptophyta</taxon>
        <taxon>Embryophyta</taxon>
        <taxon>Tracheophyta</taxon>
        <taxon>Spermatophyta</taxon>
        <taxon>Magnoliopsida</taxon>
        <taxon>Liliopsida</taxon>
        <taxon>Poales</taxon>
        <taxon>Poaceae</taxon>
        <taxon>PACMAD clade</taxon>
        <taxon>Panicoideae</taxon>
        <taxon>Panicodae</taxon>
        <taxon>Paniceae</taxon>
        <taxon>Cenchrinae</taxon>
        <taxon>Setaria</taxon>
    </lineage>
</organism>
<dbReference type="Proteomes" id="UP000004995">
    <property type="component" value="Unassembled WGS sequence"/>
</dbReference>
<dbReference type="AlphaFoldDB" id="K3XP08"/>
<reference evidence="2" key="2">
    <citation type="submission" date="2018-08" db="UniProtKB">
        <authorList>
            <consortium name="EnsemblPlants"/>
        </authorList>
    </citation>
    <scope>IDENTIFICATION</scope>
    <source>
        <strain evidence="2">Yugu1</strain>
    </source>
</reference>
<dbReference type="EnsemblPlants" id="KQL03295">
    <property type="protein sequence ID" value="KQL03295"/>
    <property type="gene ID" value="SETIT_003631mg"/>
</dbReference>
<keyword evidence="3" id="KW-1185">Reference proteome</keyword>
<dbReference type="InParanoid" id="K3XP08"/>
<accession>K3XP08</accession>
<sequence>MQPELKTPDATEDRSQPTRTVQLPLNPRGKHCAIGNISCVCVVGQNNVGNIFLQLDSDLQNNALNSGVPE</sequence>
<proteinExistence type="predicted"/>
<dbReference type="Gramene" id="KQL03295">
    <property type="protein sequence ID" value="KQL03295"/>
    <property type="gene ID" value="SETIT_003631mg"/>
</dbReference>
<feature type="compositionally biased region" description="Basic and acidic residues" evidence="1">
    <location>
        <begin position="1"/>
        <end position="16"/>
    </location>
</feature>
<dbReference type="EMBL" id="AGNK02002738">
    <property type="status" value="NOT_ANNOTATED_CDS"/>
    <property type="molecule type" value="Genomic_DNA"/>
</dbReference>
<name>K3XP08_SETIT</name>
<protein>
    <submittedName>
        <fullName evidence="2">Uncharacterized protein</fullName>
    </submittedName>
</protein>
<evidence type="ECO:0000313" key="2">
    <source>
        <dbReference type="EnsemblPlants" id="KQL03295"/>
    </source>
</evidence>
<reference evidence="3" key="1">
    <citation type="journal article" date="2012" name="Nat. Biotechnol.">
        <title>Reference genome sequence of the model plant Setaria.</title>
        <authorList>
            <person name="Bennetzen J.L."/>
            <person name="Schmutz J."/>
            <person name="Wang H."/>
            <person name="Percifield R."/>
            <person name="Hawkins J."/>
            <person name="Pontaroli A.C."/>
            <person name="Estep M."/>
            <person name="Feng L."/>
            <person name="Vaughn J.N."/>
            <person name="Grimwood J."/>
            <person name="Jenkins J."/>
            <person name="Barry K."/>
            <person name="Lindquist E."/>
            <person name="Hellsten U."/>
            <person name="Deshpande S."/>
            <person name="Wang X."/>
            <person name="Wu X."/>
            <person name="Mitros T."/>
            <person name="Triplett J."/>
            <person name="Yang X."/>
            <person name="Ye C.Y."/>
            <person name="Mauro-Herrera M."/>
            <person name="Wang L."/>
            <person name="Li P."/>
            <person name="Sharma M."/>
            <person name="Sharma R."/>
            <person name="Ronald P.C."/>
            <person name="Panaud O."/>
            <person name="Kellogg E.A."/>
            <person name="Brutnell T.P."/>
            <person name="Doust A.N."/>
            <person name="Tuskan G.A."/>
            <person name="Rokhsar D."/>
            <person name="Devos K.M."/>
        </authorList>
    </citation>
    <scope>NUCLEOTIDE SEQUENCE [LARGE SCALE GENOMIC DNA]</scope>
    <source>
        <strain evidence="3">cv. Yugu1</strain>
    </source>
</reference>
<feature type="region of interest" description="Disordered" evidence="1">
    <location>
        <begin position="1"/>
        <end position="24"/>
    </location>
</feature>
<dbReference type="HOGENOM" id="CLU_2762630_0_0_1"/>
<evidence type="ECO:0000256" key="1">
    <source>
        <dbReference type="SAM" id="MobiDB-lite"/>
    </source>
</evidence>
<evidence type="ECO:0000313" key="3">
    <source>
        <dbReference type="Proteomes" id="UP000004995"/>
    </source>
</evidence>